<organism evidence="1 2">
    <name type="scientific">Psychroflexus planctonicus</name>
    <dbReference type="NCBI Taxonomy" id="1526575"/>
    <lineage>
        <taxon>Bacteria</taxon>
        <taxon>Pseudomonadati</taxon>
        <taxon>Bacteroidota</taxon>
        <taxon>Flavobacteriia</taxon>
        <taxon>Flavobacteriales</taxon>
        <taxon>Flavobacteriaceae</taxon>
        <taxon>Psychroflexus</taxon>
    </lineage>
</organism>
<sequence length="56" mass="6145">MLLAKNKNIKTNYNLKSNVVDGPIALTSVTRNGNESNNQGSLLVRVKSMVLKFIVV</sequence>
<keyword evidence="2" id="KW-1185">Reference proteome</keyword>
<accession>A0ABQ1SFL0</accession>
<dbReference type="Proteomes" id="UP000599179">
    <property type="component" value="Unassembled WGS sequence"/>
</dbReference>
<evidence type="ECO:0000313" key="1">
    <source>
        <dbReference type="EMBL" id="GGE34289.1"/>
    </source>
</evidence>
<name>A0ABQ1SFL0_9FLAO</name>
<gene>
    <name evidence="1" type="ORF">GCM10010832_13090</name>
</gene>
<protein>
    <submittedName>
        <fullName evidence="1">Uncharacterized protein</fullName>
    </submittedName>
</protein>
<comment type="caution">
    <text evidence="1">The sequence shown here is derived from an EMBL/GenBank/DDBJ whole genome shotgun (WGS) entry which is preliminary data.</text>
</comment>
<reference evidence="2" key="1">
    <citation type="journal article" date="2019" name="Int. J. Syst. Evol. Microbiol.">
        <title>The Global Catalogue of Microorganisms (GCM) 10K type strain sequencing project: providing services to taxonomists for standard genome sequencing and annotation.</title>
        <authorList>
            <consortium name="The Broad Institute Genomics Platform"/>
            <consortium name="The Broad Institute Genome Sequencing Center for Infectious Disease"/>
            <person name="Wu L."/>
            <person name="Ma J."/>
        </authorList>
    </citation>
    <scope>NUCLEOTIDE SEQUENCE [LARGE SCALE GENOMIC DNA]</scope>
    <source>
        <strain evidence="2">CGMCC 1.12931</strain>
    </source>
</reference>
<dbReference type="EMBL" id="BMGM01000005">
    <property type="protein sequence ID" value="GGE34289.1"/>
    <property type="molecule type" value="Genomic_DNA"/>
</dbReference>
<evidence type="ECO:0000313" key="2">
    <source>
        <dbReference type="Proteomes" id="UP000599179"/>
    </source>
</evidence>
<proteinExistence type="predicted"/>